<dbReference type="InterPro" id="IPR039042">
    <property type="entry name" value="Alg13-like"/>
</dbReference>
<dbReference type="InterPro" id="IPR007235">
    <property type="entry name" value="Glyco_trans_28_C"/>
</dbReference>
<dbReference type="Pfam" id="PF04101">
    <property type="entry name" value="Glyco_tran_28_C"/>
    <property type="match status" value="1"/>
</dbReference>
<evidence type="ECO:0000256" key="4">
    <source>
        <dbReference type="ARBA" id="ARBA00017468"/>
    </source>
</evidence>
<evidence type="ECO:0000259" key="8">
    <source>
        <dbReference type="Pfam" id="PF04101"/>
    </source>
</evidence>
<dbReference type="EMBL" id="JAWZYT010004358">
    <property type="protein sequence ID" value="KAK4294143.1"/>
    <property type="molecule type" value="Genomic_DNA"/>
</dbReference>
<sequence>MMCKTVFLTVGTTHFDTLVKAAVDEDTLVVLREKGYTKLVLQIGRGTFTPIEEERCGVTVSSFHLKPSIAEDFQSADLVISHAGAGSCLEALKAGKALVVVVNDTLMDNHQTELAEELSNNKFCYLCYPGTLQETLTNMDVSQLQPYVPGQPMLLARYLDSVV</sequence>
<keyword evidence="7" id="KW-0256">Endoplasmic reticulum</keyword>
<gene>
    <name evidence="9" type="ORF">Pmani_033211</name>
</gene>
<name>A0AAE1NQX9_9EUCA</name>
<dbReference type="EC" id="2.4.1.141" evidence="3"/>
<dbReference type="PANTHER" id="PTHR12867">
    <property type="entry name" value="GLYCOSYL TRANSFERASE-RELATED"/>
    <property type="match status" value="1"/>
</dbReference>
<dbReference type="AlphaFoldDB" id="A0AAE1NQX9"/>
<evidence type="ECO:0000313" key="9">
    <source>
        <dbReference type="EMBL" id="KAK4294143.1"/>
    </source>
</evidence>
<dbReference type="SUPFAM" id="SSF53756">
    <property type="entry name" value="UDP-Glycosyltransferase/glycogen phosphorylase"/>
    <property type="match status" value="1"/>
</dbReference>
<dbReference type="Gene3D" id="3.40.50.2000">
    <property type="entry name" value="Glycogen Phosphorylase B"/>
    <property type="match status" value="1"/>
</dbReference>
<reference evidence="9" key="1">
    <citation type="submission" date="2023-11" db="EMBL/GenBank/DDBJ databases">
        <title>Genome assemblies of two species of porcelain crab, Petrolisthes cinctipes and Petrolisthes manimaculis (Anomura: Porcellanidae).</title>
        <authorList>
            <person name="Angst P."/>
        </authorList>
    </citation>
    <scope>NUCLEOTIDE SEQUENCE</scope>
    <source>
        <strain evidence="9">PB745_02</strain>
        <tissue evidence="9">Gill</tissue>
    </source>
</reference>
<evidence type="ECO:0000256" key="3">
    <source>
        <dbReference type="ARBA" id="ARBA00012614"/>
    </source>
</evidence>
<keyword evidence="6" id="KW-0808">Transferase</keyword>
<evidence type="ECO:0000256" key="7">
    <source>
        <dbReference type="ARBA" id="ARBA00022824"/>
    </source>
</evidence>
<organism evidence="9 10">
    <name type="scientific">Petrolisthes manimaculis</name>
    <dbReference type="NCBI Taxonomy" id="1843537"/>
    <lineage>
        <taxon>Eukaryota</taxon>
        <taxon>Metazoa</taxon>
        <taxon>Ecdysozoa</taxon>
        <taxon>Arthropoda</taxon>
        <taxon>Crustacea</taxon>
        <taxon>Multicrustacea</taxon>
        <taxon>Malacostraca</taxon>
        <taxon>Eumalacostraca</taxon>
        <taxon>Eucarida</taxon>
        <taxon>Decapoda</taxon>
        <taxon>Pleocyemata</taxon>
        <taxon>Anomura</taxon>
        <taxon>Galatheoidea</taxon>
        <taxon>Porcellanidae</taxon>
        <taxon>Petrolisthes</taxon>
    </lineage>
</organism>
<dbReference type="GO" id="GO:0005783">
    <property type="term" value="C:endoplasmic reticulum"/>
    <property type="evidence" value="ECO:0007669"/>
    <property type="project" value="UniProtKB-SubCell"/>
</dbReference>
<comment type="caution">
    <text evidence="9">The sequence shown here is derived from an EMBL/GenBank/DDBJ whole genome shotgun (WGS) entry which is preliminary data.</text>
</comment>
<keyword evidence="10" id="KW-1185">Reference proteome</keyword>
<evidence type="ECO:0000256" key="1">
    <source>
        <dbReference type="ARBA" id="ARBA00004240"/>
    </source>
</evidence>
<dbReference type="Proteomes" id="UP001292094">
    <property type="component" value="Unassembled WGS sequence"/>
</dbReference>
<accession>A0AAE1NQX9</accession>
<comment type="similarity">
    <text evidence="2">Belongs to the glycosyltransferase 28 family.</text>
</comment>
<dbReference type="PANTHER" id="PTHR12867:SF6">
    <property type="entry name" value="N-ACETYLGLUCOSAMINYLDIPHOSPHODOLICHOL N-ACETYLGLUCOSAMINYLTRANSFERASE"/>
    <property type="match status" value="1"/>
</dbReference>
<protein>
    <recommendedName>
        <fullName evidence="4">UDP-N-acetylglucosamine transferase subunit ALG13</fullName>
        <ecNumber evidence="3">2.4.1.141</ecNumber>
    </recommendedName>
</protein>
<comment type="subcellular location">
    <subcellularLocation>
        <location evidence="1">Endoplasmic reticulum</location>
    </subcellularLocation>
</comment>
<evidence type="ECO:0000256" key="5">
    <source>
        <dbReference type="ARBA" id="ARBA00022676"/>
    </source>
</evidence>
<proteinExistence type="inferred from homology"/>
<evidence type="ECO:0000256" key="2">
    <source>
        <dbReference type="ARBA" id="ARBA00006962"/>
    </source>
</evidence>
<dbReference type="GO" id="GO:0006488">
    <property type="term" value="P:dolichol-linked oligosaccharide biosynthetic process"/>
    <property type="evidence" value="ECO:0007669"/>
    <property type="project" value="InterPro"/>
</dbReference>
<feature type="domain" description="Glycosyl transferase family 28 C-terminal" evidence="8">
    <location>
        <begin position="5"/>
        <end position="146"/>
    </location>
</feature>
<evidence type="ECO:0000313" key="10">
    <source>
        <dbReference type="Proteomes" id="UP001292094"/>
    </source>
</evidence>
<keyword evidence="5" id="KW-0328">Glycosyltransferase</keyword>
<dbReference type="GO" id="GO:0004577">
    <property type="term" value="F:N-acetylglucosaminyldiphosphodolichol N-acetylglucosaminyltransferase activity"/>
    <property type="evidence" value="ECO:0007669"/>
    <property type="project" value="UniProtKB-EC"/>
</dbReference>
<evidence type="ECO:0000256" key="6">
    <source>
        <dbReference type="ARBA" id="ARBA00022679"/>
    </source>
</evidence>